<reference evidence="3 4" key="1">
    <citation type="journal article" date="2014" name="Proc. Natl. Acad. Sci. U.S.A.">
        <title>Trajectory and genomic determinants of fungal-pathogen speciation and host adaptation.</title>
        <authorList>
            <person name="Hu X."/>
            <person name="Xiao G."/>
            <person name="Zheng P."/>
            <person name="Shang Y."/>
            <person name="Su Y."/>
            <person name="Zhang X."/>
            <person name="Liu X."/>
            <person name="Zhan S."/>
            <person name="St Leger R.J."/>
            <person name="Wang C."/>
        </authorList>
    </citation>
    <scope>NUCLEOTIDE SEQUENCE [LARGE SCALE GENOMIC DNA]</scope>
    <source>
        <strain evidence="3 4">ARSEF 977</strain>
    </source>
</reference>
<gene>
    <name evidence="3" type="ORF">MGU_11170</name>
</gene>
<name>A0A0B4GP27_METGA</name>
<dbReference type="SUPFAM" id="SSF48445">
    <property type="entry name" value="14-3-3 protein"/>
    <property type="match status" value="1"/>
</dbReference>
<dbReference type="AlphaFoldDB" id="A0A0B4GP27"/>
<feature type="domain" description="14-3-3" evidence="2">
    <location>
        <begin position="8"/>
        <end position="86"/>
    </location>
</feature>
<dbReference type="Pfam" id="PF00244">
    <property type="entry name" value="14-3-3"/>
    <property type="match status" value="1"/>
</dbReference>
<sequence length="101" mass="11426">MLKILVQTGTEIAESQLEATDPLRLGLALNYAVFYYEIQQEADLAFRHAQKAIDDGIAELNSLSEEEFCDAVFVIRLLTDNLALWKHSDTDEREPQPSART</sequence>
<dbReference type="Proteomes" id="UP000031192">
    <property type="component" value="Unassembled WGS sequence"/>
</dbReference>
<dbReference type="PANTHER" id="PTHR18860">
    <property type="entry name" value="14-3-3 PROTEIN"/>
    <property type="match status" value="1"/>
</dbReference>
<comment type="similarity">
    <text evidence="1">Belongs to the 14-3-3 family.</text>
</comment>
<protein>
    <submittedName>
        <fullName evidence="3">14-3-3 domain protein</fullName>
    </submittedName>
</protein>
<evidence type="ECO:0000313" key="3">
    <source>
        <dbReference type="EMBL" id="KID81477.1"/>
    </source>
</evidence>
<dbReference type="Gene3D" id="1.20.190.20">
    <property type="entry name" value="14-3-3 domain"/>
    <property type="match status" value="1"/>
</dbReference>
<dbReference type="PRINTS" id="PR00305">
    <property type="entry name" value="1433ZETA"/>
</dbReference>
<comment type="caution">
    <text evidence="3">The sequence shown here is derived from an EMBL/GenBank/DDBJ whole genome shotgun (WGS) entry which is preliminary data.</text>
</comment>
<evidence type="ECO:0000313" key="4">
    <source>
        <dbReference type="Proteomes" id="UP000031192"/>
    </source>
</evidence>
<dbReference type="InterPro" id="IPR036815">
    <property type="entry name" value="14-3-3_dom_sf"/>
</dbReference>
<dbReference type="EMBL" id="AZNH01000143">
    <property type="protein sequence ID" value="KID81477.1"/>
    <property type="molecule type" value="Genomic_DNA"/>
</dbReference>
<evidence type="ECO:0000256" key="1">
    <source>
        <dbReference type="ARBA" id="ARBA00006141"/>
    </source>
</evidence>
<evidence type="ECO:0000259" key="2">
    <source>
        <dbReference type="Pfam" id="PF00244"/>
    </source>
</evidence>
<dbReference type="HOGENOM" id="CLU_2292327_0_0_1"/>
<keyword evidence="4" id="KW-1185">Reference proteome</keyword>
<dbReference type="InterPro" id="IPR000308">
    <property type="entry name" value="14-3-3"/>
</dbReference>
<accession>A0A0B4GP27</accession>
<proteinExistence type="inferred from homology"/>
<dbReference type="InterPro" id="IPR023410">
    <property type="entry name" value="14-3-3_domain"/>
</dbReference>
<organism evidence="3 4">
    <name type="scientific">Metarhizium guizhouense (strain ARSEF 977)</name>
    <dbReference type="NCBI Taxonomy" id="1276136"/>
    <lineage>
        <taxon>Eukaryota</taxon>
        <taxon>Fungi</taxon>
        <taxon>Dikarya</taxon>
        <taxon>Ascomycota</taxon>
        <taxon>Pezizomycotina</taxon>
        <taxon>Sordariomycetes</taxon>
        <taxon>Hypocreomycetidae</taxon>
        <taxon>Hypocreales</taxon>
        <taxon>Clavicipitaceae</taxon>
        <taxon>Metarhizium</taxon>
    </lineage>
</organism>